<dbReference type="InParanoid" id="A0A067PCG7"/>
<proteinExistence type="predicted"/>
<dbReference type="AlphaFoldDB" id="A0A067PCG7"/>
<name>A0A067PCG7_PLEO1</name>
<evidence type="ECO:0000256" key="1">
    <source>
        <dbReference type="SAM" id="MobiDB-lite"/>
    </source>
</evidence>
<dbReference type="VEuPathDB" id="FungiDB:PLEOSDRAFT_164330"/>
<feature type="compositionally biased region" description="Low complexity" evidence="1">
    <location>
        <begin position="124"/>
        <end position="139"/>
    </location>
</feature>
<dbReference type="EMBL" id="KL198004">
    <property type="protein sequence ID" value="KDQ33596.1"/>
    <property type="molecule type" value="Genomic_DNA"/>
</dbReference>
<dbReference type="Proteomes" id="UP000027073">
    <property type="component" value="Unassembled WGS sequence"/>
</dbReference>
<protein>
    <submittedName>
        <fullName evidence="2">Uncharacterized protein</fullName>
    </submittedName>
</protein>
<organism evidence="2 3">
    <name type="scientific">Pleurotus ostreatus (strain PC15)</name>
    <name type="common">Oyster mushroom</name>
    <dbReference type="NCBI Taxonomy" id="1137138"/>
    <lineage>
        <taxon>Eukaryota</taxon>
        <taxon>Fungi</taxon>
        <taxon>Dikarya</taxon>
        <taxon>Basidiomycota</taxon>
        <taxon>Agaricomycotina</taxon>
        <taxon>Agaricomycetes</taxon>
        <taxon>Agaricomycetidae</taxon>
        <taxon>Agaricales</taxon>
        <taxon>Pleurotineae</taxon>
        <taxon>Pleurotaceae</taxon>
        <taxon>Pleurotus</taxon>
    </lineage>
</organism>
<reference evidence="3" key="1">
    <citation type="journal article" date="2014" name="Proc. Natl. Acad. Sci. U.S.A.">
        <title>Extensive sampling of basidiomycete genomes demonstrates inadequacy of the white-rot/brown-rot paradigm for wood decay fungi.</title>
        <authorList>
            <person name="Riley R."/>
            <person name="Salamov A.A."/>
            <person name="Brown D.W."/>
            <person name="Nagy L.G."/>
            <person name="Floudas D."/>
            <person name="Held B.W."/>
            <person name="Levasseur A."/>
            <person name="Lombard V."/>
            <person name="Morin E."/>
            <person name="Otillar R."/>
            <person name="Lindquist E.A."/>
            <person name="Sun H."/>
            <person name="LaButti K.M."/>
            <person name="Schmutz J."/>
            <person name="Jabbour D."/>
            <person name="Luo H."/>
            <person name="Baker S.E."/>
            <person name="Pisabarro A.G."/>
            <person name="Walton J.D."/>
            <person name="Blanchette R.A."/>
            <person name="Henrissat B."/>
            <person name="Martin F."/>
            <person name="Cullen D."/>
            <person name="Hibbett D.S."/>
            <person name="Grigoriev I.V."/>
        </authorList>
    </citation>
    <scope>NUCLEOTIDE SEQUENCE [LARGE SCALE GENOMIC DNA]</scope>
    <source>
        <strain evidence="3">PC15</strain>
    </source>
</reference>
<feature type="region of interest" description="Disordered" evidence="1">
    <location>
        <begin position="119"/>
        <end position="147"/>
    </location>
</feature>
<accession>A0A067PCG7</accession>
<evidence type="ECO:0000313" key="2">
    <source>
        <dbReference type="EMBL" id="KDQ33596.1"/>
    </source>
</evidence>
<sequence>MSNELNAIVRQGVVEAPKHGRALTDVLEPLDKDRVFAHADDLPEHWLLDVLRESSPCQSSWLQLHLPAAYVTGVLEDPSNPGSPAQAGSSRVFKIESHFQGVPGRNPATMNWQEPPVLMAKVPSKGGPSSLMSASSSGGDEPRPAST</sequence>
<dbReference type="HOGENOM" id="CLU_1768871_0_0_1"/>
<evidence type="ECO:0000313" key="3">
    <source>
        <dbReference type="Proteomes" id="UP000027073"/>
    </source>
</evidence>
<gene>
    <name evidence="2" type="ORF">PLEOSDRAFT_164330</name>
</gene>